<keyword evidence="8" id="KW-1185">Reference proteome</keyword>
<protein>
    <submittedName>
        <fullName evidence="7">Cytochrome P450</fullName>
    </submittedName>
</protein>
<comment type="caution">
    <text evidence="7">The sequence shown here is derived from an EMBL/GenBank/DDBJ whole genome shotgun (WGS) entry which is preliminary data.</text>
</comment>
<dbReference type="SUPFAM" id="SSF48264">
    <property type="entry name" value="Cytochrome P450"/>
    <property type="match status" value="1"/>
</dbReference>
<dbReference type="PANTHER" id="PTHR46696:SF4">
    <property type="entry name" value="BIOTIN BIOSYNTHESIS CYTOCHROME P450"/>
    <property type="match status" value="1"/>
</dbReference>
<dbReference type="OrthoDB" id="5241086at2"/>
<reference evidence="7 8" key="1">
    <citation type="submission" date="2018-03" db="EMBL/GenBank/DDBJ databases">
        <title>Genomic Encyclopedia of Archaeal and Bacterial Type Strains, Phase II (KMG-II): from individual species to whole genera.</title>
        <authorList>
            <person name="Goeker M."/>
        </authorList>
    </citation>
    <scope>NUCLEOTIDE SEQUENCE [LARGE SCALE GENOMIC DNA]</scope>
    <source>
        <strain evidence="7 8">DSM 45312</strain>
    </source>
</reference>
<dbReference type="InterPro" id="IPR001128">
    <property type="entry name" value="Cyt_P450"/>
</dbReference>
<dbReference type="PANTHER" id="PTHR46696">
    <property type="entry name" value="P450, PUTATIVE (EUROFUNG)-RELATED"/>
    <property type="match status" value="1"/>
</dbReference>
<evidence type="ECO:0000256" key="2">
    <source>
        <dbReference type="ARBA" id="ARBA00022617"/>
    </source>
</evidence>
<dbReference type="GO" id="GO:0005506">
    <property type="term" value="F:iron ion binding"/>
    <property type="evidence" value="ECO:0007669"/>
    <property type="project" value="InterPro"/>
</dbReference>
<dbReference type="CDD" id="cd11033">
    <property type="entry name" value="CYP142-like"/>
    <property type="match status" value="1"/>
</dbReference>
<keyword evidence="4" id="KW-0560">Oxidoreductase</keyword>
<evidence type="ECO:0000256" key="5">
    <source>
        <dbReference type="ARBA" id="ARBA00023004"/>
    </source>
</evidence>
<dbReference type="RefSeq" id="WP_106580923.1">
    <property type="nucleotide sequence ID" value="NZ_PYGA01000001.1"/>
</dbReference>
<evidence type="ECO:0000256" key="1">
    <source>
        <dbReference type="ARBA" id="ARBA00010617"/>
    </source>
</evidence>
<sequence>MPEPARPAALADIDLSDLRFWSGPPGERHEAFARLRAHPPVYFAEPDLAPIPRGPGYHALVRHSDVVAASRLPSVFASEPSAISIPDMPREFNEFFGSMINLDDPRHARVRRVVSRGFTPRMLAKIDGDIARIAARIAAELPAKGDCDFVAEVAAPLPLAVICDMMGIPESRRAMVRENTAIVLAGADAEFLGGDGDAAAHRLLTAGGELAGLLGELAAERRRTPVDDLTSALVNADIDGEALSDQEIGSFFILLAVAGSETTRNAISHGLALLTDHPDQRALWWADFEAHAATAVEEIVRHASPVTWMRRTLTRDHELNGHHYAAGDKALLFYASANRDEAVFTDPDRFDVTRSPNPHVGFGGPGPHYCLGAHLARREITAMFRELHRSAPGIRATGEPRRLVSDFLNGIKTLPCAA</sequence>
<evidence type="ECO:0000313" key="7">
    <source>
        <dbReference type="EMBL" id="PSL00729.1"/>
    </source>
</evidence>
<comment type="similarity">
    <text evidence="1">Belongs to the cytochrome P450 family.</text>
</comment>
<keyword evidence="6" id="KW-0503">Monooxygenase</keyword>
<dbReference type="InterPro" id="IPR036396">
    <property type="entry name" value="Cyt_P450_sf"/>
</dbReference>
<dbReference type="EMBL" id="PYGA01000001">
    <property type="protein sequence ID" value="PSL00729.1"/>
    <property type="molecule type" value="Genomic_DNA"/>
</dbReference>
<evidence type="ECO:0000313" key="8">
    <source>
        <dbReference type="Proteomes" id="UP000240542"/>
    </source>
</evidence>
<evidence type="ECO:0000256" key="3">
    <source>
        <dbReference type="ARBA" id="ARBA00022723"/>
    </source>
</evidence>
<dbReference type="PRINTS" id="PR00359">
    <property type="entry name" value="BP450"/>
</dbReference>
<dbReference type="GO" id="GO:0006707">
    <property type="term" value="P:cholesterol catabolic process"/>
    <property type="evidence" value="ECO:0007669"/>
    <property type="project" value="TreeGrafter"/>
</dbReference>
<name>A0A2P8DU37_9ACTN</name>
<dbReference type="Gene3D" id="1.10.630.10">
    <property type="entry name" value="Cytochrome P450"/>
    <property type="match status" value="1"/>
</dbReference>
<keyword evidence="2" id="KW-0349">Heme</keyword>
<dbReference type="InterPro" id="IPR002397">
    <property type="entry name" value="Cyt_P450_B"/>
</dbReference>
<evidence type="ECO:0000256" key="4">
    <source>
        <dbReference type="ARBA" id="ARBA00023002"/>
    </source>
</evidence>
<dbReference type="GO" id="GO:0020037">
    <property type="term" value="F:heme binding"/>
    <property type="evidence" value="ECO:0007669"/>
    <property type="project" value="InterPro"/>
</dbReference>
<proteinExistence type="inferred from homology"/>
<dbReference type="FunFam" id="1.10.630.10:FF:000018">
    <property type="entry name" value="Cytochrome P450 monooxygenase"/>
    <property type="match status" value="1"/>
</dbReference>
<accession>A0A2P8DU37</accession>
<evidence type="ECO:0000256" key="6">
    <source>
        <dbReference type="ARBA" id="ARBA00023033"/>
    </source>
</evidence>
<dbReference type="GO" id="GO:0008395">
    <property type="term" value="F:steroid hydroxylase activity"/>
    <property type="evidence" value="ECO:0007669"/>
    <property type="project" value="TreeGrafter"/>
</dbReference>
<organism evidence="7 8">
    <name type="scientific">Murinocardiopsis flavida</name>
    <dbReference type="NCBI Taxonomy" id="645275"/>
    <lineage>
        <taxon>Bacteria</taxon>
        <taxon>Bacillati</taxon>
        <taxon>Actinomycetota</taxon>
        <taxon>Actinomycetes</taxon>
        <taxon>Streptosporangiales</taxon>
        <taxon>Nocardiopsidaceae</taxon>
        <taxon>Murinocardiopsis</taxon>
    </lineage>
</organism>
<dbReference type="AlphaFoldDB" id="A0A2P8DU37"/>
<keyword evidence="3" id="KW-0479">Metal-binding</keyword>
<dbReference type="Proteomes" id="UP000240542">
    <property type="component" value="Unassembled WGS sequence"/>
</dbReference>
<dbReference type="Pfam" id="PF00067">
    <property type="entry name" value="p450"/>
    <property type="match status" value="1"/>
</dbReference>
<gene>
    <name evidence="7" type="ORF">CLV63_101203</name>
</gene>
<dbReference type="GO" id="GO:0036199">
    <property type="term" value="F:cholest-4-en-3-one 26-monooxygenase activity"/>
    <property type="evidence" value="ECO:0007669"/>
    <property type="project" value="TreeGrafter"/>
</dbReference>
<keyword evidence="5" id="KW-0408">Iron</keyword>